<keyword evidence="1" id="KW-0812">Transmembrane</keyword>
<organism evidence="2 3">
    <name type="scientific">Solanum pennellii</name>
    <name type="common">Tomato</name>
    <name type="synonym">Lycopersicon pennellii</name>
    <dbReference type="NCBI Taxonomy" id="28526"/>
    <lineage>
        <taxon>Eukaryota</taxon>
        <taxon>Viridiplantae</taxon>
        <taxon>Streptophyta</taxon>
        <taxon>Embryophyta</taxon>
        <taxon>Tracheophyta</taxon>
        <taxon>Spermatophyta</taxon>
        <taxon>Magnoliopsida</taxon>
        <taxon>eudicotyledons</taxon>
        <taxon>Gunneridae</taxon>
        <taxon>Pentapetalae</taxon>
        <taxon>asterids</taxon>
        <taxon>lamiids</taxon>
        <taxon>Solanales</taxon>
        <taxon>Solanaceae</taxon>
        <taxon>Solanoideae</taxon>
        <taxon>Solaneae</taxon>
        <taxon>Solanum</taxon>
        <taxon>Solanum subgen. Lycopersicon</taxon>
    </lineage>
</organism>
<reference evidence="3" key="2">
    <citation type="submission" date="2025-08" db="UniProtKB">
        <authorList>
            <consortium name="RefSeq"/>
        </authorList>
    </citation>
    <scope>IDENTIFICATION</scope>
</reference>
<reference evidence="2" key="1">
    <citation type="journal article" date="2014" name="Nat. Genet.">
        <title>The genome of the stress-tolerant wild tomato species Solanum pennellii.</title>
        <authorList>
            <person name="Bolger A."/>
            <person name="Scossa F."/>
            <person name="Bolger M.E."/>
            <person name="Lanz C."/>
            <person name="Maumus F."/>
            <person name="Tohge T."/>
            <person name="Quesneville H."/>
            <person name="Alseekh S."/>
            <person name="Sorensen I."/>
            <person name="Lichtenstein G."/>
            <person name="Fich E.A."/>
            <person name="Conte M."/>
            <person name="Keller H."/>
            <person name="Schneeberger K."/>
            <person name="Schwacke R."/>
            <person name="Ofner I."/>
            <person name="Vrebalov J."/>
            <person name="Xu Y."/>
            <person name="Osorio S."/>
            <person name="Aflitos S.A."/>
            <person name="Schijlen E."/>
            <person name="Jimenez-Gomez J.M."/>
            <person name="Ryngajllo M."/>
            <person name="Kimura S."/>
            <person name="Kumar R."/>
            <person name="Koenig D."/>
            <person name="Headland L.R."/>
            <person name="Maloof J.N."/>
            <person name="Sinha N."/>
            <person name="van Ham R.C."/>
            <person name="Lankhorst R.K."/>
            <person name="Mao L."/>
            <person name="Vogel A."/>
            <person name="Arsova B."/>
            <person name="Panstruga R."/>
            <person name="Fei Z."/>
            <person name="Rose J.K."/>
            <person name="Zamir D."/>
            <person name="Carrari F."/>
            <person name="Giovannoni J.J."/>
            <person name="Weigel D."/>
            <person name="Usadel B."/>
            <person name="Fernie A.R."/>
        </authorList>
    </citation>
    <scope>NUCLEOTIDE SEQUENCE [LARGE SCALE GENOMIC DNA]</scope>
    <source>
        <strain evidence="2">cv. LA0716</strain>
    </source>
</reference>
<accession>A0ABM1V5F8</accession>
<evidence type="ECO:0000313" key="2">
    <source>
        <dbReference type="Proteomes" id="UP000694930"/>
    </source>
</evidence>
<name>A0ABM1V5F8_SOLPN</name>
<keyword evidence="1" id="KW-0472">Membrane</keyword>
<feature type="transmembrane region" description="Helical" evidence="1">
    <location>
        <begin position="60"/>
        <end position="79"/>
    </location>
</feature>
<sequence>MFDFYGDKVMAFLLASGVGVGFGVSIELKNFVDESIDINEEDEVRVEFREKGDKFFDNGIIASGILLAGFTTMVIITILNSTKRTGKSF</sequence>
<dbReference type="Proteomes" id="UP000694930">
    <property type="component" value="Chromosome 3"/>
</dbReference>
<evidence type="ECO:0000256" key="1">
    <source>
        <dbReference type="SAM" id="Phobius"/>
    </source>
</evidence>
<gene>
    <name evidence="3" type="primary">LOC114076343</name>
</gene>
<proteinExistence type="predicted"/>
<dbReference type="GeneID" id="114076343"/>
<protein>
    <submittedName>
        <fullName evidence="3">CASP-like protein 4D1</fullName>
    </submittedName>
</protein>
<keyword evidence="1" id="KW-1133">Transmembrane helix</keyword>
<dbReference type="RefSeq" id="XP_027770976.1">
    <property type="nucleotide sequence ID" value="XM_027915175.1"/>
</dbReference>
<evidence type="ECO:0000313" key="3">
    <source>
        <dbReference type="RefSeq" id="XP_027770976.1"/>
    </source>
</evidence>
<keyword evidence="2" id="KW-1185">Reference proteome</keyword>
<feature type="transmembrane region" description="Helical" evidence="1">
    <location>
        <begin position="9"/>
        <end position="26"/>
    </location>
</feature>